<reference evidence="2 3" key="1">
    <citation type="submission" date="2017-06" db="EMBL/GenBank/DDBJ databases">
        <title>Draft genome sequence of a variant of Elsinoe murrayae.</title>
        <authorList>
            <person name="Cheng Q."/>
        </authorList>
    </citation>
    <scope>NUCLEOTIDE SEQUENCE [LARGE SCALE GENOMIC DNA]</scope>
    <source>
        <strain evidence="2 3">CQ-2017a</strain>
    </source>
</reference>
<dbReference type="PROSITE" id="PS51747">
    <property type="entry name" value="CYT_DCMP_DEAMINASES_2"/>
    <property type="match status" value="1"/>
</dbReference>
<keyword evidence="3" id="KW-1185">Reference proteome</keyword>
<name>A0A2K1QHP3_9PEZI</name>
<dbReference type="InterPro" id="IPR016193">
    <property type="entry name" value="Cytidine_deaminase-like"/>
</dbReference>
<evidence type="ECO:0000259" key="1">
    <source>
        <dbReference type="PROSITE" id="PS51747"/>
    </source>
</evidence>
<dbReference type="GO" id="GO:0006139">
    <property type="term" value="P:nucleobase-containing compound metabolic process"/>
    <property type="evidence" value="ECO:0007669"/>
    <property type="project" value="UniProtKB-ARBA"/>
</dbReference>
<gene>
    <name evidence="2" type="ORF">CAC42_1697</name>
</gene>
<comment type="caution">
    <text evidence="2">The sequence shown here is derived from an EMBL/GenBank/DDBJ whole genome shotgun (WGS) entry which is preliminary data.</text>
</comment>
<dbReference type="OrthoDB" id="408702at2759"/>
<protein>
    <submittedName>
        <fullName evidence="2">tRNA-specific adenosine deaminase 2</fullName>
    </submittedName>
</protein>
<sequence>MSVEDAGYQVAFAEMKASLDEGGMPIGSSIVNAEGKVIGRGRNMRVQNGSPILHAETAAFDSVRYQSSSLFKGATLYTTLSPCPMCAGSIIWFGIKKLVIGENRHMSGREEFLRQHGVEVVILDDTPTVELLAKYIEANPDKW</sequence>
<dbReference type="Proteomes" id="UP000243797">
    <property type="component" value="Unassembled WGS sequence"/>
</dbReference>
<dbReference type="CDD" id="cd01285">
    <property type="entry name" value="nucleoside_deaminase"/>
    <property type="match status" value="1"/>
</dbReference>
<proteinExistence type="predicted"/>
<evidence type="ECO:0000313" key="3">
    <source>
        <dbReference type="Proteomes" id="UP000243797"/>
    </source>
</evidence>
<organism evidence="2 3">
    <name type="scientific">Sphaceloma murrayae</name>
    <dbReference type="NCBI Taxonomy" id="2082308"/>
    <lineage>
        <taxon>Eukaryota</taxon>
        <taxon>Fungi</taxon>
        <taxon>Dikarya</taxon>
        <taxon>Ascomycota</taxon>
        <taxon>Pezizomycotina</taxon>
        <taxon>Dothideomycetes</taxon>
        <taxon>Dothideomycetidae</taxon>
        <taxon>Myriangiales</taxon>
        <taxon>Elsinoaceae</taxon>
        <taxon>Sphaceloma</taxon>
    </lineage>
</organism>
<dbReference type="EMBL" id="NKHZ01000082">
    <property type="protein sequence ID" value="PNS14675.1"/>
    <property type="molecule type" value="Genomic_DNA"/>
</dbReference>
<feature type="domain" description="CMP/dCMP-type deaminase" evidence="1">
    <location>
        <begin position="2"/>
        <end position="121"/>
    </location>
</feature>
<evidence type="ECO:0000313" key="2">
    <source>
        <dbReference type="EMBL" id="PNS14675.1"/>
    </source>
</evidence>
<dbReference type="PANTHER" id="PTHR11079">
    <property type="entry name" value="CYTOSINE DEAMINASE FAMILY MEMBER"/>
    <property type="match status" value="1"/>
</dbReference>
<dbReference type="GO" id="GO:0008835">
    <property type="term" value="F:diaminohydroxyphosphoribosylaminopyrimidine deaminase activity"/>
    <property type="evidence" value="ECO:0007669"/>
    <property type="project" value="TreeGrafter"/>
</dbReference>
<dbReference type="Pfam" id="PF00383">
    <property type="entry name" value="dCMP_cyt_deam_1"/>
    <property type="match status" value="1"/>
</dbReference>
<dbReference type="InterPro" id="IPR002125">
    <property type="entry name" value="CMP_dCMP_dom"/>
</dbReference>
<dbReference type="Gene3D" id="3.40.140.10">
    <property type="entry name" value="Cytidine Deaminase, domain 2"/>
    <property type="match status" value="1"/>
</dbReference>
<dbReference type="SUPFAM" id="SSF53927">
    <property type="entry name" value="Cytidine deaminase-like"/>
    <property type="match status" value="1"/>
</dbReference>
<dbReference type="STRING" id="2082308.A0A2K1QHP3"/>
<accession>A0A2K1QHP3</accession>
<dbReference type="PANTHER" id="PTHR11079:SF190">
    <property type="entry name" value="CYTOSINE DEAMINASE"/>
    <property type="match status" value="1"/>
</dbReference>
<dbReference type="AlphaFoldDB" id="A0A2K1QHP3"/>
<dbReference type="InParanoid" id="A0A2K1QHP3"/>